<feature type="domain" description="Thiolase C-terminal" evidence="10">
    <location>
        <begin position="542"/>
        <end position="610"/>
    </location>
</feature>
<accession>A0A4D6KT16</accession>
<dbReference type="SUPFAM" id="SSF53901">
    <property type="entry name" value="Thiolase-like"/>
    <property type="match status" value="4"/>
</dbReference>
<evidence type="ECO:0000256" key="2">
    <source>
        <dbReference type="ARBA" id="ARBA00010982"/>
    </source>
</evidence>
<evidence type="ECO:0000256" key="3">
    <source>
        <dbReference type="ARBA" id="ARBA00022679"/>
    </source>
</evidence>
<evidence type="ECO:0000256" key="5">
    <source>
        <dbReference type="ARBA" id="ARBA00023315"/>
    </source>
</evidence>
<feature type="domain" description="Thiolase N-terminal" evidence="9">
    <location>
        <begin position="9"/>
        <end position="267"/>
    </location>
</feature>
<comment type="similarity">
    <text evidence="1">Belongs to the WEB family.</text>
</comment>
<dbReference type="AlphaFoldDB" id="A0A4D6KT16"/>
<feature type="coiled-coil region" evidence="7">
    <location>
        <begin position="1089"/>
        <end position="1116"/>
    </location>
</feature>
<dbReference type="EMBL" id="CP039346">
    <property type="protein sequence ID" value="QCD79830.1"/>
    <property type="molecule type" value="Genomic_DNA"/>
</dbReference>
<dbReference type="InterPro" id="IPR020616">
    <property type="entry name" value="Thiolase_N"/>
</dbReference>
<evidence type="ECO:0000256" key="1">
    <source>
        <dbReference type="ARBA" id="ARBA00005485"/>
    </source>
</evidence>
<dbReference type="GO" id="GO:0006635">
    <property type="term" value="P:fatty acid beta-oxidation"/>
    <property type="evidence" value="ECO:0007669"/>
    <property type="project" value="TreeGrafter"/>
</dbReference>
<dbReference type="InterPro" id="IPR020613">
    <property type="entry name" value="Thiolase_CS"/>
</dbReference>
<keyword evidence="4 7" id="KW-0175">Coiled coil</keyword>
<evidence type="ECO:0000313" key="11">
    <source>
        <dbReference type="EMBL" id="QCD79830.1"/>
    </source>
</evidence>
<dbReference type="InterPro" id="IPR002155">
    <property type="entry name" value="Thiolase"/>
</dbReference>
<dbReference type="PANTHER" id="PTHR18919:SF168">
    <property type="entry name" value="PEROXISOMAL ACETOACETYL-COENZYME A THIOLASE"/>
    <property type="match status" value="1"/>
</dbReference>
<gene>
    <name evidence="11" type="ORF">DEO72_LG2g148</name>
</gene>
<dbReference type="InterPro" id="IPR020610">
    <property type="entry name" value="Thiolase_AS"/>
</dbReference>
<evidence type="ECO:0000313" key="12">
    <source>
        <dbReference type="Proteomes" id="UP000501690"/>
    </source>
</evidence>
<evidence type="ECO:0000256" key="7">
    <source>
        <dbReference type="SAM" id="Coils"/>
    </source>
</evidence>
<dbReference type="Pfam" id="PF02803">
    <property type="entry name" value="Thiolase_C"/>
    <property type="match status" value="2"/>
</dbReference>
<dbReference type="Proteomes" id="UP000501690">
    <property type="component" value="Linkage Group LG2"/>
</dbReference>
<feature type="region of interest" description="Disordered" evidence="8">
    <location>
        <begin position="1165"/>
        <end position="1197"/>
    </location>
</feature>
<evidence type="ECO:0000256" key="8">
    <source>
        <dbReference type="SAM" id="MobiDB-lite"/>
    </source>
</evidence>
<evidence type="ECO:0000259" key="9">
    <source>
        <dbReference type="Pfam" id="PF00108"/>
    </source>
</evidence>
<dbReference type="GO" id="GO:0005739">
    <property type="term" value="C:mitochondrion"/>
    <property type="evidence" value="ECO:0007669"/>
    <property type="project" value="TreeGrafter"/>
</dbReference>
<dbReference type="PROSITE" id="PS00099">
    <property type="entry name" value="THIOLASE_3"/>
    <property type="match status" value="1"/>
</dbReference>
<sequence>MSSVKSRDVCIVGVARTPMGGLLGSLSSLSATELGSIVIKNALKRANVDPSLVQEVFFGNVLSANLGQAPARQAALGAGIPTSVVCTTINKVCASGMKATMLAALTIQQGLNDIVVSGGMESMSNSPKYLAAARKGSRYGHDTVIDGMVKDGLWDVYNDFGMGACAELCADQHVITRDEQDSYAIQSFERGISAQKAGHFAWEIVPVEVSSGRGKPSTLVDTDEGLGKFDAAKLRKLRPSFKQVGGSVTAGNASIISDGAAALVLVSGEKARELGLHVIAKIKGYGDAAKEPELFTTAPALAIPKAISNAGLEASQIDYYEINEAFSVVALVNQKLLGLNPEKVNAHGGAVSLGHPLGCSGARILVTLLGVLRQKRGKYGVAAICNGGGGASALVLELMKGSRYGHDTVIDGMVKDGLWDVYNDFGMGACAELCADQHVITRDEQDSYAIQSFERGISAQKAGHFAWEIVPVEVSSGRGKPSTLVDTDEGLGKFDAAKLRKLRPSFKQVGGSVTAGNASIISDGAAALVLVSGEKARELGLHVIAKIKGYGDAAKEPELFTTAPALAIPKAISNAGLEASQIDYYEINEAFSVVALVNQKLLGLNPVSVQVPQNDLKKMTGVKKVNSPRGEVGEIDTRAPFQSVKAAVSLFGEVAIPRDRFSIKRRSSENVFEKETQLILAQKELDKVKKHVDNAEAVKAKALSDLESAKEILQILTTRLAYVRESKQSAMEAAEAVKSQTKRFEKTLSLKAVGYEAWKRELDHARKEYITTINELDSSKQELTKIKQDFDAVMGAKLAALQAAGEAQRSAKLNSERISELSNEIATMKASIEQLKLAAEQSHEEREAQLMSYYTNAKEEVQKNLESLKKEYDPELVENLDAKLAETSAEIEALQEHIKKLHAAKMDSVRLLTSELKEATKTLQDIAEEKNSLNKLVFFLRMELKQVRSEQDGVKEKEHAAGVLAANLTDELQGRMGEAKPAPSTVEELEADIFYVQSKKIQKLQSETEGARREAEEMRRKAQELKVEAEKSRAVAEEAEQRLELVLVEAREAKAAQQRAVKEIKILSEVSKVPSSKFSGKIKIPNEEFEAMRTKAKECEALVEKKEENAMEELHQIYARKNEVDRKVETNVKAIEDTKAATEAALWSAELAESSKVAIETELKRSRQQQQQQQKVVSDDASQKLEHSLTPVSLTTE</sequence>
<comment type="similarity">
    <text evidence="2">Belongs to the thiolase-like superfamily. Thiolase family.</text>
</comment>
<feature type="coiled-coil region" evidence="7">
    <location>
        <begin position="1001"/>
        <end position="1056"/>
    </location>
</feature>
<organism evidence="11 12">
    <name type="scientific">Vigna unguiculata</name>
    <name type="common">Cowpea</name>
    <dbReference type="NCBI Taxonomy" id="3917"/>
    <lineage>
        <taxon>Eukaryota</taxon>
        <taxon>Viridiplantae</taxon>
        <taxon>Streptophyta</taxon>
        <taxon>Embryophyta</taxon>
        <taxon>Tracheophyta</taxon>
        <taxon>Spermatophyta</taxon>
        <taxon>Magnoliopsida</taxon>
        <taxon>eudicotyledons</taxon>
        <taxon>Gunneridae</taxon>
        <taxon>Pentapetalae</taxon>
        <taxon>rosids</taxon>
        <taxon>fabids</taxon>
        <taxon>Fabales</taxon>
        <taxon>Fabaceae</taxon>
        <taxon>Papilionoideae</taxon>
        <taxon>50 kb inversion clade</taxon>
        <taxon>NPAAA clade</taxon>
        <taxon>indigoferoid/millettioid clade</taxon>
        <taxon>Phaseoleae</taxon>
        <taxon>Vigna</taxon>
    </lineage>
</organism>
<reference evidence="11 12" key="1">
    <citation type="submission" date="2019-04" db="EMBL/GenBank/DDBJ databases">
        <title>An improved genome assembly and genetic linkage map for asparagus bean, Vigna unguiculata ssp. sesquipedialis.</title>
        <authorList>
            <person name="Xia Q."/>
            <person name="Zhang R."/>
            <person name="Dong Y."/>
        </authorList>
    </citation>
    <scope>NUCLEOTIDE SEQUENCE [LARGE SCALE GENOMIC DNA]</scope>
    <source>
        <tissue evidence="11">Leaf</tissue>
    </source>
</reference>
<feature type="compositionally biased region" description="Basic and acidic residues" evidence="8">
    <location>
        <begin position="1177"/>
        <end position="1187"/>
    </location>
</feature>
<feature type="coiled-coil region" evidence="7">
    <location>
        <begin position="678"/>
        <end position="712"/>
    </location>
</feature>
<dbReference type="GO" id="GO:0003985">
    <property type="term" value="F:acetyl-CoA C-acetyltransferase activity"/>
    <property type="evidence" value="ECO:0007669"/>
    <property type="project" value="UniProtKB-EC"/>
</dbReference>
<dbReference type="Pfam" id="PF05701">
    <property type="entry name" value="WEMBL"/>
    <property type="match status" value="1"/>
</dbReference>
<protein>
    <submittedName>
        <fullName evidence="11">Acetyl-CoA C-acetyltransferase</fullName>
    </submittedName>
</protein>
<dbReference type="InterPro" id="IPR020617">
    <property type="entry name" value="Thiolase_C"/>
</dbReference>
<dbReference type="PANTHER" id="PTHR18919">
    <property type="entry name" value="ACETYL-COA C-ACYLTRANSFERASE"/>
    <property type="match status" value="1"/>
</dbReference>
<evidence type="ECO:0000256" key="4">
    <source>
        <dbReference type="ARBA" id="ARBA00023054"/>
    </source>
</evidence>
<dbReference type="FunFam" id="3.40.47.10:FF:000007">
    <property type="entry name" value="acetyl-CoA acetyltransferase, mitochondrial"/>
    <property type="match status" value="1"/>
</dbReference>
<comment type="catalytic activity">
    <reaction evidence="6">
        <text>2 acetyl-CoA = acetoacetyl-CoA + CoA</text>
        <dbReference type="Rhea" id="RHEA:21036"/>
        <dbReference type="ChEBI" id="CHEBI:57286"/>
        <dbReference type="ChEBI" id="CHEBI:57287"/>
        <dbReference type="ChEBI" id="CHEBI:57288"/>
        <dbReference type="EC" id="2.3.1.9"/>
    </reaction>
    <physiologicalReaction direction="left-to-right" evidence="6">
        <dbReference type="Rhea" id="RHEA:21037"/>
    </physiologicalReaction>
</comment>
<dbReference type="Pfam" id="PF00108">
    <property type="entry name" value="Thiolase_N"/>
    <property type="match status" value="1"/>
</dbReference>
<dbReference type="NCBIfam" id="TIGR01930">
    <property type="entry name" value="AcCoA-C-Actrans"/>
    <property type="match status" value="1"/>
</dbReference>
<evidence type="ECO:0000259" key="10">
    <source>
        <dbReference type="Pfam" id="PF02803"/>
    </source>
</evidence>
<name>A0A4D6KT16_VIGUN</name>
<dbReference type="InterPro" id="IPR016039">
    <property type="entry name" value="Thiolase-like"/>
</dbReference>
<dbReference type="InterPro" id="IPR008545">
    <property type="entry name" value="Web"/>
</dbReference>
<proteinExistence type="inferred from homology"/>
<keyword evidence="3 11" id="KW-0808">Transferase</keyword>
<dbReference type="PROSITE" id="PS00737">
    <property type="entry name" value="THIOLASE_2"/>
    <property type="match status" value="1"/>
</dbReference>
<feature type="domain" description="Thiolase C-terminal" evidence="10">
    <location>
        <begin position="277"/>
        <end position="397"/>
    </location>
</feature>
<dbReference type="Gene3D" id="3.40.47.10">
    <property type="match status" value="2"/>
</dbReference>
<keyword evidence="5" id="KW-0012">Acyltransferase</keyword>
<dbReference type="CDD" id="cd00751">
    <property type="entry name" value="thiolase"/>
    <property type="match status" value="2"/>
</dbReference>
<keyword evidence="12" id="KW-1185">Reference proteome</keyword>
<evidence type="ECO:0000256" key="6">
    <source>
        <dbReference type="ARBA" id="ARBA00052235"/>
    </source>
</evidence>
<feature type="coiled-coil region" evidence="7">
    <location>
        <begin position="818"/>
        <end position="936"/>
    </location>
</feature>